<accession>A0ACC0VBH9</accession>
<gene>
    <name evidence="1" type="ORF">N3K66_000295</name>
</gene>
<dbReference type="Proteomes" id="UP001163324">
    <property type="component" value="Chromosome 1"/>
</dbReference>
<evidence type="ECO:0000313" key="2">
    <source>
        <dbReference type="Proteomes" id="UP001163324"/>
    </source>
</evidence>
<reference evidence="1" key="1">
    <citation type="submission" date="2022-10" db="EMBL/GenBank/DDBJ databases">
        <title>Complete Genome of Trichothecium roseum strain YXFP-22015, a Plant Pathogen Isolated from Citrus.</title>
        <authorList>
            <person name="Wang Y."/>
            <person name="Zhu L."/>
        </authorList>
    </citation>
    <scope>NUCLEOTIDE SEQUENCE</scope>
    <source>
        <strain evidence="1">YXFP-22015</strain>
    </source>
</reference>
<name>A0ACC0VBH9_9HYPO</name>
<organism evidence="1 2">
    <name type="scientific">Trichothecium roseum</name>
    <dbReference type="NCBI Taxonomy" id="47278"/>
    <lineage>
        <taxon>Eukaryota</taxon>
        <taxon>Fungi</taxon>
        <taxon>Dikarya</taxon>
        <taxon>Ascomycota</taxon>
        <taxon>Pezizomycotina</taxon>
        <taxon>Sordariomycetes</taxon>
        <taxon>Hypocreomycetidae</taxon>
        <taxon>Hypocreales</taxon>
        <taxon>Hypocreales incertae sedis</taxon>
        <taxon>Trichothecium</taxon>
    </lineage>
</organism>
<keyword evidence="2" id="KW-1185">Reference proteome</keyword>
<proteinExistence type="predicted"/>
<dbReference type="EMBL" id="CM047940">
    <property type="protein sequence ID" value="KAI9903766.1"/>
    <property type="molecule type" value="Genomic_DNA"/>
</dbReference>
<sequence length="570" mass="64945">MASPSSICANCTPGHDGCKEIGRFSCKNCRLVNYCGRECQKAHWAIHKIDCRSPLGKDGWQPAWVHERRQPSFVVSDNEPQFFGMNKYLWGNVPALDVLKLDANEGVNYNRDLSLLFAASGDIRNVAKTIAELPESYKRSVHVVINDREFDVVARNIIILLIALVVEDPNEAAECIIHVWYSALLRESDMAILRHRIRPLIVDLCNKSIKKPSNALLGKTWTFGKHSLRVVLRKVAWNRLVCYLDPVLGLTVERAHKVRTGVTMSEHRKDRLERGIFASKPFYRVALVKFREDGLLLPFGAPRSEFTVPNPTFFQNNGYWPMLDASDPLSGWPINDMMNTPYGPANADIYGKLYCLLRSTLKAFIARLSASKITLEHLHVDAMELPRYIHNRAPFSRIDVSNIADRGYVGLRYTLGAMLPLLQDNHVNPHATLIALFINAVGETENRQDVAREYTAATRVVKRLMPHFPAHIRLSHTTFAYDAKLMVLENTHSQFMFHDQVFDRYLSSNDADNLAILFRAAIKQVHTIVQTWPFTVTTTPVTPEAQEVFDRMLGSNHTGKERYVEWQRRP</sequence>
<comment type="caution">
    <text evidence="1">The sequence shown here is derived from an EMBL/GenBank/DDBJ whole genome shotgun (WGS) entry which is preliminary data.</text>
</comment>
<evidence type="ECO:0000313" key="1">
    <source>
        <dbReference type="EMBL" id="KAI9903766.1"/>
    </source>
</evidence>
<protein>
    <submittedName>
        <fullName evidence="1">Uncharacterized protein</fullName>
    </submittedName>
</protein>